<keyword evidence="5" id="KW-0472">Membrane</keyword>
<dbReference type="EMBL" id="KQ965762">
    <property type="protein sequence ID" value="KXS15398.1"/>
    <property type="molecule type" value="Genomic_DNA"/>
</dbReference>
<evidence type="ECO:0000313" key="7">
    <source>
        <dbReference type="EMBL" id="KXS15398.1"/>
    </source>
</evidence>
<evidence type="ECO:0000256" key="2">
    <source>
        <dbReference type="ARBA" id="ARBA00022692"/>
    </source>
</evidence>
<organism evidence="7 8">
    <name type="scientific">Gonapodya prolifera (strain JEL478)</name>
    <name type="common">Monoblepharis prolifera</name>
    <dbReference type="NCBI Taxonomy" id="1344416"/>
    <lineage>
        <taxon>Eukaryota</taxon>
        <taxon>Fungi</taxon>
        <taxon>Fungi incertae sedis</taxon>
        <taxon>Chytridiomycota</taxon>
        <taxon>Chytridiomycota incertae sedis</taxon>
        <taxon>Monoblepharidomycetes</taxon>
        <taxon>Monoblepharidales</taxon>
        <taxon>Gonapodyaceae</taxon>
        <taxon>Gonapodya</taxon>
    </lineage>
</organism>
<dbReference type="GO" id="GO:0006811">
    <property type="term" value="P:monoatomic ion transport"/>
    <property type="evidence" value="ECO:0007669"/>
    <property type="project" value="UniProtKB-KW"/>
</dbReference>
<dbReference type="GO" id="GO:0016020">
    <property type="term" value="C:membrane"/>
    <property type="evidence" value="ECO:0007669"/>
    <property type="project" value="UniProtKB-SubCell"/>
</dbReference>
<protein>
    <recommendedName>
        <fullName evidence="6">Ferric oxidoreductase domain-containing protein</fullName>
    </recommendedName>
</protein>
<dbReference type="InterPro" id="IPR013130">
    <property type="entry name" value="Fe3_Rdtase_TM_dom"/>
</dbReference>
<feature type="domain" description="Ferric oxidoreductase" evidence="6">
    <location>
        <begin position="107"/>
        <end position="153"/>
    </location>
</feature>
<keyword evidence="8" id="KW-1185">Reference proteome</keyword>
<evidence type="ECO:0000259" key="6">
    <source>
        <dbReference type="Pfam" id="PF01794"/>
    </source>
</evidence>
<gene>
    <name evidence="7" type="ORF">M427DRAFT_32359</name>
</gene>
<dbReference type="OrthoDB" id="5532842at2759"/>
<keyword evidence="4" id="KW-0406">Ion transport</keyword>
<dbReference type="Pfam" id="PF01794">
    <property type="entry name" value="Ferric_reduct"/>
    <property type="match status" value="1"/>
</dbReference>
<sequence>MAKTSSRITLLVFYGWIAIGTIVAIARTSSTHHNVNRNFAPVRRTALFWAMFTGKLTDVPLGLAVLLAVKISGYRRIFGVSFAGQVFFYGGFNPGAGKSPPKYGRGSWQSAIGIYSTIMFIPVAVMSLPIIRRKRFELFYYTHFLVFPAMFLAWIHAAFAQPAGSPTATILFRPSQSSTNTWAHHLERQLTAKGDESARPQLSFRLDGPFGGDICANGYEKFLCMAGTGLSPAVGVARTAISSKGVSGVIVAWVLRDASGVERISLIGVKQASSELFNLDASTLRLSLDLFEEGKKSNVGVRISVYSTPSKVNAQEHIDEKVTLQENEDQDRESPRAVWTSLRPVLLWRW</sequence>
<evidence type="ECO:0000313" key="8">
    <source>
        <dbReference type="Proteomes" id="UP000070544"/>
    </source>
</evidence>
<reference evidence="7 8" key="1">
    <citation type="journal article" date="2015" name="Genome Biol. Evol.">
        <title>Phylogenomic analyses indicate that early fungi evolved digesting cell walls of algal ancestors of land plants.</title>
        <authorList>
            <person name="Chang Y."/>
            <person name="Wang S."/>
            <person name="Sekimoto S."/>
            <person name="Aerts A.L."/>
            <person name="Choi C."/>
            <person name="Clum A."/>
            <person name="LaButti K.M."/>
            <person name="Lindquist E.A."/>
            <person name="Yee Ngan C."/>
            <person name="Ohm R.A."/>
            <person name="Salamov A.A."/>
            <person name="Grigoriev I.V."/>
            <person name="Spatafora J.W."/>
            <person name="Berbee M.L."/>
        </authorList>
    </citation>
    <scope>NUCLEOTIDE SEQUENCE [LARGE SCALE GENOMIC DNA]</scope>
    <source>
        <strain evidence="7 8">JEL478</strain>
    </source>
</reference>
<accession>A0A139AF65</accession>
<evidence type="ECO:0000256" key="3">
    <source>
        <dbReference type="ARBA" id="ARBA00022989"/>
    </source>
</evidence>
<dbReference type="Proteomes" id="UP000070544">
    <property type="component" value="Unassembled WGS sequence"/>
</dbReference>
<evidence type="ECO:0000256" key="1">
    <source>
        <dbReference type="ARBA" id="ARBA00004141"/>
    </source>
</evidence>
<keyword evidence="4" id="KW-0813">Transport</keyword>
<proteinExistence type="predicted"/>
<dbReference type="AlphaFoldDB" id="A0A139AF65"/>
<keyword evidence="3" id="KW-1133">Transmembrane helix</keyword>
<comment type="subcellular location">
    <subcellularLocation>
        <location evidence="1">Membrane</location>
        <topology evidence="1">Multi-pass membrane protein</topology>
    </subcellularLocation>
</comment>
<evidence type="ECO:0000256" key="5">
    <source>
        <dbReference type="ARBA" id="ARBA00023136"/>
    </source>
</evidence>
<keyword evidence="2" id="KW-0812">Transmembrane</keyword>
<evidence type="ECO:0000256" key="4">
    <source>
        <dbReference type="ARBA" id="ARBA00023065"/>
    </source>
</evidence>
<name>A0A139AF65_GONPJ</name>